<protein>
    <submittedName>
        <fullName evidence="1">Uncharacterized protein</fullName>
    </submittedName>
</protein>
<dbReference type="Gene3D" id="1.10.3230.30">
    <property type="entry name" value="Phage gp6-like head-tail connector protein"/>
    <property type="match status" value="1"/>
</dbReference>
<comment type="caution">
    <text evidence="1">The sequence shown here is derived from an EMBL/GenBank/DDBJ whole genome shotgun (WGS) entry which is preliminary data.</text>
</comment>
<gene>
    <name evidence="1" type="ORF">PsB1_1772</name>
</gene>
<dbReference type="InterPro" id="IPR011738">
    <property type="entry name" value="Phage_CHP"/>
</dbReference>
<dbReference type="Proteomes" id="UP001161064">
    <property type="component" value="Unassembled WGS sequence"/>
</dbReference>
<accession>A0ABQ4PX65</accession>
<keyword evidence="2" id="KW-1185">Reference proteome</keyword>
<dbReference type="EMBL" id="BPFZ01000011">
    <property type="protein sequence ID" value="GIU67618.1"/>
    <property type="molecule type" value="Genomic_DNA"/>
</dbReference>
<reference evidence="1" key="1">
    <citation type="submission" date="2021-05" db="EMBL/GenBank/DDBJ databases">
        <authorList>
            <person name="Tanabe Y."/>
        </authorList>
    </citation>
    <scope>NUCLEOTIDE SEQUENCE</scope>
    <source>
        <strain evidence="1">BOTRYCO-1</strain>
    </source>
</reference>
<evidence type="ECO:0000313" key="2">
    <source>
        <dbReference type="Proteomes" id="UP001161064"/>
    </source>
</evidence>
<dbReference type="CDD" id="cd08054">
    <property type="entry name" value="gp6"/>
    <property type="match status" value="1"/>
</dbReference>
<organism evidence="1 2">
    <name type="scientific">Candidatus Phycosocius spiralis</name>
    <dbReference type="NCBI Taxonomy" id="2815099"/>
    <lineage>
        <taxon>Bacteria</taxon>
        <taxon>Pseudomonadati</taxon>
        <taxon>Pseudomonadota</taxon>
        <taxon>Alphaproteobacteria</taxon>
        <taxon>Caulobacterales</taxon>
        <taxon>Caulobacterales incertae sedis</taxon>
        <taxon>Candidatus Phycosocius</taxon>
    </lineage>
</organism>
<sequence>MALEILVPPVGEPVSVLEVRAYLRIGSEGDDAILALLIGAAREAFEVRTGRALITRQLRQTFLGPMGPGIVVPGASPVQAILTASVLDEKGVPTPATSELVRLLDGKFNISQTVFGLVVDYRAGYATAAQIPQAFKLAIIEAVGEALARRDGLTTDLKALGPALWDRNIQGVKL</sequence>
<name>A0ABQ4PX65_9PROT</name>
<evidence type="ECO:0000313" key="1">
    <source>
        <dbReference type="EMBL" id="GIU67618.1"/>
    </source>
</evidence>
<proteinExistence type="predicted"/>
<reference evidence="1" key="2">
    <citation type="journal article" date="2023" name="ISME Commun">
        <title>Characterization of a bloom-associated alphaproteobacterial lineage, 'Candidatus Phycosocius': insights into freshwater algal-bacterial interactions.</title>
        <authorList>
            <person name="Tanabe Y."/>
            <person name="Yamaguchi H."/>
            <person name="Yoshida M."/>
            <person name="Kai A."/>
            <person name="Okazaki Y."/>
        </authorList>
    </citation>
    <scope>NUCLEOTIDE SEQUENCE</scope>
    <source>
        <strain evidence="1">BOTRYCO-1</strain>
    </source>
</reference>
<dbReference type="NCBIfam" id="TIGR02215">
    <property type="entry name" value="phage_chp_gp8"/>
    <property type="match status" value="1"/>
</dbReference>
<dbReference type="RefSeq" id="WP_284360576.1">
    <property type="nucleotide sequence ID" value="NZ_BPFZ01000011.1"/>
</dbReference>